<dbReference type="GO" id="GO:0016491">
    <property type="term" value="F:oxidoreductase activity"/>
    <property type="evidence" value="ECO:0007669"/>
    <property type="project" value="UniProtKB-KW"/>
</dbReference>
<dbReference type="PRINTS" id="PR00080">
    <property type="entry name" value="SDRFAMILY"/>
</dbReference>
<feature type="compositionally biased region" description="Basic and acidic residues" evidence="2">
    <location>
        <begin position="914"/>
        <end position="930"/>
    </location>
</feature>
<evidence type="ECO:0000256" key="1">
    <source>
        <dbReference type="ARBA" id="ARBA00023002"/>
    </source>
</evidence>
<dbReference type="Proteomes" id="UP000887581">
    <property type="component" value="Unplaced"/>
</dbReference>
<organism evidence="3 4">
    <name type="scientific">Setaria digitata</name>
    <dbReference type="NCBI Taxonomy" id="48799"/>
    <lineage>
        <taxon>Eukaryota</taxon>
        <taxon>Metazoa</taxon>
        <taxon>Ecdysozoa</taxon>
        <taxon>Nematoda</taxon>
        <taxon>Chromadorea</taxon>
        <taxon>Rhabditida</taxon>
        <taxon>Spirurina</taxon>
        <taxon>Spiruromorpha</taxon>
        <taxon>Filarioidea</taxon>
        <taxon>Setariidae</taxon>
        <taxon>Setaria</taxon>
    </lineage>
</organism>
<feature type="region of interest" description="Disordered" evidence="2">
    <location>
        <begin position="406"/>
        <end position="429"/>
    </location>
</feature>
<accession>A0A915PDA9</accession>
<feature type="region of interest" description="Disordered" evidence="2">
    <location>
        <begin position="865"/>
        <end position="937"/>
    </location>
</feature>
<dbReference type="PANTHER" id="PTHR44147">
    <property type="entry name" value="DEHYDROGENASE/REDUCTASE SDR FAMILY MEMBER 1"/>
    <property type="match status" value="1"/>
</dbReference>
<feature type="compositionally biased region" description="Polar residues" evidence="2">
    <location>
        <begin position="870"/>
        <end position="881"/>
    </location>
</feature>
<dbReference type="AlphaFoldDB" id="A0A915PDA9"/>
<evidence type="ECO:0000313" key="3">
    <source>
        <dbReference type="Proteomes" id="UP000887581"/>
    </source>
</evidence>
<dbReference type="Pfam" id="PF00106">
    <property type="entry name" value="adh_short"/>
    <property type="match status" value="1"/>
</dbReference>
<protein>
    <submittedName>
        <fullName evidence="4">Uncharacterized protein</fullName>
    </submittedName>
</protein>
<sequence length="1272" mass="142462">MSSETCLKLAETVLLAPMAIKVEDEFSVKPRNMLPLFEAWASVYDAVIKAFSRDSSLCCKFAAELASRISEIIKCEKTDCRLLFIYSQIIRVQIEYFDYDILNDVFVGDFDLSGKGSILDSFCNLLIEIQKHSLRTLRKHTDKRTGIALELMSKSLLNILEAATSLVSLMTEPTHILFVIVALSEFIGNYLALVVEKNCRMLCKSHTNVVVLVKTALNTLKKHYSGPYDTALLAQLGPVFINGLRLSRLRQYLVTFCQQMFDHVNHHDLLDELSDALARAKSASLSYTSEQHSLSALNNSQSTQPLVLKGKTLEHSKNENKEEYVVIDVLSSGRKMRLTDHQKEKLMERSDSLLCFTEESQSVDFAARIPPGYIDSTSHESSSVSEVLEKPPLVKKCDSEYNWVGASSPDIRSGSQNLPTDNSDGSNNRVCDTISSDNKIGKGVGKNFVIPVNTQGIQTAKFDESYRTDSVDQNQATNGRISNSESEIVLSGEFIENVQLETLEQSMLSIRCKTPETAELRMDASPKENVDDSVKTPNSILKKYGRRTNYPAVKFFSASVKKAIPFFLFKRKNKILKLTGPGSQKKCKHVHFDASTLDDDDIYGPPRKKIFRRTRNSLFTDLPPIHRIEPPLPSNRPAVLPTNKNPADAVFPALIESEELIPPQIYLKLAPAMSSLALRSLMKSRGVSTIGDLARMSEQDIETFPFRGPKLSRFLRALEDHFRMKNMMSKEDAIELERIMKRTLNSPGDFVKEIHSKPIDEQKMAKEEQEPHAPDVLDKINSEVDINEINNHPPKHGYVNPFQNGSKRFIPCPAKRLGSEMTSYSSPEKQADQENNQTIAPFEIKKIRAEKQDGSRFKFGYPQFVKNQKHVNGNGSDNYRGSNSVNSSSLSEHSSKEEGFGINSQMELRGGNIRNRELKSNRNKKMKPEGDNDEHDDITGSLRNAYRIFLMDPVFAAVAGISFEVQNFCGMWSMGCWLSRRWKIALLSNCFRQSSARASKDVKPLKGRIALVTGGARGVGRGVALQLGEAGATVYISGRKPESSSGKPTLQDTVSEVSSRGGKAIPVYCDHSKDDEVKELFERIAKDENNRLDVLVNNAFSGATACKKFFECEPSFWDEINSVGLRNVYVCSVLASRMMVPRRKGLIINISSAAGVRYFFNVPYGVGKAAIDRMSADIAEELKDYKITVVSLWPGTVKTEKSYDWLQTGKLSQLTKMPQAQLERMMKKGETPEFVGRAVMCLAYDERVFRKTGCVLMTGDLSNEYMFADNDG</sequence>
<keyword evidence="3" id="KW-1185">Reference proteome</keyword>
<dbReference type="Gene3D" id="3.40.50.720">
    <property type="entry name" value="NAD(P)-binding Rossmann-like Domain"/>
    <property type="match status" value="1"/>
</dbReference>
<reference evidence="4" key="1">
    <citation type="submission" date="2022-11" db="UniProtKB">
        <authorList>
            <consortium name="WormBaseParasite"/>
        </authorList>
    </citation>
    <scope>IDENTIFICATION</scope>
</reference>
<dbReference type="PANTHER" id="PTHR44147:SF2">
    <property type="entry name" value="DEHYDROGENASE_REDUCTASE SDR FAMILY MEMBER 1"/>
    <property type="match status" value="1"/>
</dbReference>
<keyword evidence="1" id="KW-0560">Oxidoreductase</keyword>
<evidence type="ECO:0000256" key="2">
    <source>
        <dbReference type="SAM" id="MobiDB-lite"/>
    </source>
</evidence>
<dbReference type="InterPro" id="IPR020904">
    <property type="entry name" value="Sc_DH/Rdtase_CS"/>
</dbReference>
<evidence type="ECO:0000313" key="4">
    <source>
        <dbReference type="WBParaSite" id="sdigi.contig115.g4645.t1"/>
    </source>
</evidence>
<dbReference type="CDD" id="cd14267">
    <property type="entry name" value="Rif1_CTD_C-II_like"/>
    <property type="match status" value="1"/>
</dbReference>
<dbReference type="PRINTS" id="PR00081">
    <property type="entry name" value="GDHRDH"/>
</dbReference>
<dbReference type="InterPro" id="IPR036291">
    <property type="entry name" value="NAD(P)-bd_dom_sf"/>
</dbReference>
<feature type="compositionally biased region" description="Polar residues" evidence="2">
    <location>
        <begin position="413"/>
        <end position="429"/>
    </location>
</feature>
<feature type="compositionally biased region" description="Low complexity" evidence="2">
    <location>
        <begin position="882"/>
        <end position="892"/>
    </location>
</feature>
<dbReference type="SUPFAM" id="SSF51735">
    <property type="entry name" value="NAD(P)-binding Rossmann-fold domains"/>
    <property type="match status" value="1"/>
</dbReference>
<name>A0A915PDA9_9BILA</name>
<proteinExistence type="predicted"/>
<dbReference type="PROSITE" id="PS00061">
    <property type="entry name" value="ADH_SHORT"/>
    <property type="match status" value="1"/>
</dbReference>
<dbReference type="InterPro" id="IPR002347">
    <property type="entry name" value="SDR_fam"/>
</dbReference>
<dbReference type="WBParaSite" id="sdigi.contig115.g4645.t1">
    <property type="protein sequence ID" value="sdigi.contig115.g4645.t1"/>
    <property type="gene ID" value="sdigi.contig115.g4645"/>
</dbReference>